<dbReference type="NCBIfam" id="TIGR00733">
    <property type="entry name" value="OPT family oligopeptide transporter"/>
    <property type="match status" value="1"/>
</dbReference>
<evidence type="ECO:0000256" key="2">
    <source>
        <dbReference type="ARBA" id="ARBA00022448"/>
    </source>
</evidence>
<evidence type="ECO:0000256" key="4">
    <source>
        <dbReference type="ARBA" id="ARBA00022989"/>
    </source>
</evidence>
<evidence type="ECO:0000256" key="6">
    <source>
        <dbReference type="SAM" id="Phobius"/>
    </source>
</evidence>
<dbReference type="Proteomes" id="UP000319852">
    <property type="component" value="Chromosome"/>
</dbReference>
<evidence type="ECO:0000256" key="1">
    <source>
        <dbReference type="ARBA" id="ARBA00004141"/>
    </source>
</evidence>
<protein>
    <submittedName>
        <fullName evidence="7">OPT oligopeptide transporter protein</fullName>
    </submittedName>
</protein>
<organism evidence="7 8">
    <name type="scientific">Adhaeretor mobilis</name>
    <dbReference type="NCBI Taxonomy" id="1930276"/>
    <lineage>
        <taxon>Bacteria</taxon>
        <taxon>Pseudomonadati</taxon>
        <taxon>Planctomycetota</taxon>
        <taxon>Planctomycetia</taxon>
        <taxon>Pirellulales</taxon>
        <taxon>Lacipirellulaceae</taxon>
        <taxon>Adhaeretor</taxon>
    </lineage>
</organism>
<dbReference type="AlphaFoldDB" id="A0A517MTM2"/>
<feature type="transmembrane region" description="Helical" evidence="6">
    <location>
        <begin position="272"/>
        <end position="297"/>
    </location>
</feature>
<feature type="transmembrane region" description="Helical" evidence="6">
    <location>
        <begin position="447"/>
        <end position="468"/>
    </location>
</feature>
<feature type="transmembrane region" description="Helical" evidence="6">
    <location>
        <begin position="384"/>
        <end position="402"/>
    </location>
</feature>
<name>A0A517MTM2_9BACT</name>
<feature type="transmembrane region" description="Helical" evidence="6">
    <location>
        <begin position="326"/>
        <end position="347"/>
    </location>
</feature>
<keyword evidence="8" id="KW-1185">Reference proteome</keyword>
<evidence type="ECO:0000313" key="7">
    <source>
        <dbReference type="EMBL" id="QDS98229.1"/>
    </source>
</evidence>
<dbReference type="KEGG" id="amob:HG15A2_15020"/>
<feature type="transmembrane region" description="Helical" evidence="6">
    <location>
        <begin position="45"/>
        <end position="65"/>
    </location>
</feature>
<keyword evidence="5 6" id="KW-0472">Membrane</keyword>
<comment type="subcellular location">
    <subcellularLocation>
        <location evidence="1">Membrane</location>
        <topology evidence="1">Multi-pass membrane protein</topology>
    </subcellularLocation>
</comment>
<feature type="transmembrane region" description="Helical" evidence="6">
    <location>
        <begin position="199"/>
        <end position="221"/>
    </location>
</feature>
<evidence type="ECO:0000256" key="3">
    <source>
        <dbReference type="ARBA" id="ARBA00022692"/>
    </source>
</evidence>
<dbReference type="GO" id="GO:0016020">
    <property type="term" value="C:membrane"/>
    <property type="evidence" value="ECO:0007669"/>
    <property type="project" value="UniProtKB-SubCell"/>
</dbReference>
<evidence type="ECO:0000313" key="8">
    <source>
        <dbReference type="Proteomes" id="UP000319852"/>
    </source>
</evidence>
<evidence type="ECO:0000256" key="5">
    <source>
        <dbReference type="ARBA" id="ARBA00023136"/>
    </source>
</evidence>
<accession>A0A517MTM2</accession>
<dbReference type="PANTHER" id="PTHR31645">
    <property type="entry name" value="OLIGOPEPTIDE TRANSPORTER YGL114W-RELATED"/>
    <property type="match status" value="1"/>
</dbReference>
<feature type="transmembrane region" description="Helical" evidence="6">
    <location>
        <begin position="571"/>
        <end position="595"/>
    </location>
</feature>
<dbReference type="RefSeq" id="WP_145059218.1">
    <property type="nucleotide sequence ID" value="NZ_CP036263.1"/>
</dbReference>
<feature type="transmembrane region" description="Helical" evidence="6">
    <location>
        <begin position="160"/>
        <end position="179"/>
    </location>
</feature>
<feature type="transmembrane region" description="Helical" evidence="6">
    <location>
        <begin position="17"/>
        <end position="39"/>
    </location>
</feature>
<dbReference type="InterPro" id="IPR004813">
    <property type="entry name" value="OPT"/>
</dbReference>
<dbReference type="GO" id="GO:0035673">
    <property type="term" value="F:oligopeptide transmembrane transporter activity"/>
    <property type="evidence" value="ECO:0007669"/>
    <property type="project" value="InterPro"/>
</dbReference>
<dbReference type="Pfam" id="PF03169">
    <property type="entry name" value="OPT"/>
    <property type="match status" value="1"/>
</dbReference>
<keyword evidence="2" id="KW-0813">Transport</keyword>
<reference evidence="7 8" key="1">
    <citation type="submission" date="2019-02" db="EMBL/GenBank/DDBJ databases">
        <title>Deep-cultivation of Planctomycetes and their phenomic and genomic characterization uncovers novel biology.</title>
        <authorList>
            <person name="Wiegand S."/>
            <person name="Jogler M."/>
            <person name="Boedeker C."/>
            <person name="Pinto D."/>
            <person name="Vollmers J."/>
            <person name="Rivas-Marin E."/>
            <person name="Kohn T."/>
            <person name="Peeters S.H."/>
            <person name="Heuer A."/>
            <person name="Rast P."/>
            <person name="Oberbeckmann S."/>
            <person name="Bunk B."/>
            <person name="Jeske O."/>
            <person name="Meyerdierks A."/>
            <person name="Storesund J.E."/>
            <person name="Kallscheuer N."/>
            <person name="Luecker S."/>
            <person name="Lage O.M."/>
            <person name="Pohl T."/>
            <person name="Merkel B.J."/>
            <person name="Hornburger P."/>
            <person name="Mueller R.-W."/>
            <person name="Bruemmer F."/>
            <person name="Labrenz M."/>
            <person name="Spormann A.M."/>
            <person name="Op den Camp H."/>
            <person name="Overmann J."/>
            <person name="Amann R."/>
            <person name="Jetten M.S.M."/>
            <person name="Mascher T."/>
            <person name="Medema M.H."/>
            <person name="Devos D.P."/>
            <person name="Kaster A.-K."/>
            <person name="Ovreas L."/>
            <person name="Rohde M."/>
            <person name="Galperin M.Y."/>
            <person name="Jogler C."/>
        </authorList>
    </citation>
    <scope>NUCLEOTIDE SEQUENCE [LARGE SCALE GENOMIC DNA]</scope>
    <source>
        <strain evidence="7 8">HG15A2</strain>
    </source>
</reference>
<feature type="transmembrane region" description="Helical" evidence="6">
    <location>
        <begin position="353"/>
        <end position="372"/>
    </location>
</feature>
<dbReference type="InterPro" id="IPR004814">
    <property type="entry name" value="Oligopep_transpt"/>
</dbReference>
<sequence length="596" mass="61490">MLQPPSSSNTVTPYREVTLAAIVSGVLIGVGMTATFTYAGMTLGFSTSGSTVAAILGWGVLRGLLRRGTIVENNIVQTIASSLNTTAGGVVFTVPVLLLLPDVEFNFWQVTAACVAGAILGVGFVIPIRKQMIDIERLLFPSGTAVATILRSPTEGIAKARLMLFGALFSALVLVLKNMDKFPGISKSLPGTVDLGSWLHLPPYIAMTVSLSLFAVGIGFIAGRNGLFVLAGGAVSYWVITPLVVAFGWGPASGAFDPATVGDMIHSETTRPLGIGMLLGGALMGVVLTFPAIKAALSSLKSTPSQRNGDREGAVAGEREEMPIGVLYTSVALALVVLFFVTLSGLGLGEDPIAAIVRSLVVAIIGSLWLWFSGVIIAQATGMTDWTPLSGLALLAVVVLLYLTGKSVVPAIVVGAAISVACSLSADMMQDLKTGQLVGSRPASQQLVQLVFCGLGPLVAMSVMMLIWKTGPGGQGGFGPGTDIAVPQADALRAVIEQVRTGQMDWVRYGSGAMVGGLLSLSGLPGLGVIVGISMYLGLSIILPYGVGAVARETLQRAKGIEWCEAKGIPLAVGLIVGDGLTTLLFALLTVLGVLE</sequence>
<feature type="transmembrane region" description="Helical" evidence="6">
    <location>
        <begin position="408"/>
        <end position="426"/>
    </location>
</feature>
<dbReference type="EMBL" id="CP036263">
    <property type="protein sequence ID" value="QDS98229.1"/>
    <property type="molecule type" value="Genomic_DNA"/>
</dbReference>
<feature type="transmembrane region" description="Helical" evidence="6">
    <location>
        <begin position="527"/>
        <end position="550"/>
    </location>
</feature>
<feature type="transmembrane region" description="Helical" evidence="6">
    <location>
        <begin position="77"/>
        <end position="100"/>
    </location>
</feature>
<proteinExistence type="predicted"/>
<keyword evidence="3 6" id="KW-0812">Transmembrane</keyword>
<dbReference type="PANTHER" id="PTHR31645:SF0">
    <property type="entry name" value="OLIGOPEPTIDE TRANSPORTER YGL114W-RELATED"/>
    <property type="match status" value="1"/>
</dbReference>
<keyword evidence="4 6" id="KW-1133">Transmembrane helix</keyword>
<gene>
    <name evidence="7" type="ORF">HG15A2_15020</name>
</gene>
<dbReference type="InterPro" id="IPR045035">
    <property type="entry name" value="YSL-like"/>
</dbReference>
<dbReference type="OrthoDB" id="9809340at2"/>
<feature type="transmembrane region" description="Helical" evidence="6">
    <location>
        <begin position="106"/>
        <end position="128"/>
    </location>
</feature>
<feature type="transmembrane region" description="Helical" evidence="6">
    <location>
        <begin position="228"/>
        <end position="252"/>
    </location>
</feature>